<evidence type="ECO:0000256" key="2">
    <source>
        <dbReference type="ARBA" id="ARBA00022833"/>
    </source>
</evidence>
<accession>A0A2I2GPH9</accession>
<dbReference type="OrthoDB" id="8062037at2759"/>
<dbReference type="InterPro" id="IPR051089">
    <property type="entry name" value="prtT"/>
</dbReference>
<evidence type="ECO:0000256" key="5">
    <source>
        <dbReference type="ARBA" id="ARBA00023163"/>
    </source>
</evidence>
<proteinExistence type="predicted"/>
<evidence type="ECO:0000256" key="6">
    <source>
        <dbReference type="ARBA" id="ARBA00023242"/>
    </source>
</evidence>
<keyword evidence="8" id="KW-1185">Reference proteome</keyword>
<keyword evidence="6" id="KW-0539">Nucleus</keyword>
<evidence type="ECO:0000256" key="4">
    <source>
        <dbReference type="ARBA" id="ARBA00023125"/>
    </source>
</evidence>
<reference evidence="7 8" key="1">
    <citation type="submission" date="2016-12" db="EMBL/GenBank/DDBJ databases">
        <title>The genomes of Aspergillus section Nigri reveals drivers in fungal speciation.</title>
        <authorList>
            <consortium name="DOE Joint Genome Institute"/>
            <person name="Vesth T.C."/>
            <person name="Nybo J."/>
            <person name="Theobald S."/>
            <person name="Brandl J."/>
            <person name="Frisvad J.C."/>
            <person name="Nielsen K.F."/>
            <person name="Lyhne E.K."/>
            <person name="Kogle M.E."/>
            <person name="Kuo A."/>
            <person name="Riley R."/>
            <person name="Clum A."/>
            <person name="Nolan M."/>
            <person name="Lipzen A."/>
            <person name="Salamov A."/>
            <person name="Henrissat B."/>
            <person name="Wiebenga A."/>
            <person name="De Vries R.P."/>
            <person name="Grigoriev I.V."/>
            <person name="Mortensen U.H."/>
            <person name="Andersen M.R."/>
            <person name="Baker S.E."/>
        </authorList>
    </citation>
    <scope>NUCLEOTIDE SEQUENCE [LARGE SCALE GENOMIC DNA]</scope>
    <source>
        <strain evidence="7 8">IBT 23096</strain>
    </source>
</reference>
<protein>
    <recommendedName>
        <fullName evidence="9">Transcription factor domain-containing protein</fullName>
    </recommendedName>
</protein>
<keyword evidence="5" id="KW-0804">Transcription</keyword>
<feature type="non-terminal residue" evidence="7">
    <location>
        <position position="1"/>
    </location>
</feature>
<keyword evidence="3" id="KW-0805">Transcription regulation</keyword>
<gene>
    <name evidence="7" type="ORF">P170DRAFT_341794</name>
</gene>
<feature type="non-terminal residue" evidence="7">
    <location>
        <position position="395"/>
    </location>
</feature>
<comment type="caution">
    <text evidence="7">The sequence shown here is derived from an EMBL/GenBank/DDBJ whole genome shotgun (WGS) entry which is preliminary data.</text>
</comment>
<comment type="subcellular location">
    <subcellularLocation>
        <location evidence="1">Nucleus</location>
    </subcellularLocation>
</comment>
<keyword evidence="2" id="KW-0862">Zinc</keyword>
<evidence type="ECO:0000313" key="7">
    <source>
        <dbReference type="EMBL" id="PLB54778.1"/>
    </source>
</evidence>
<dbReference type="RefSeq" id="XP_024710080.1">
    <property type="nucleotide sequence ID" value="XM_024843395.1"/>
</dbReference>
<dbReference type="GO" id="GO:0000981">
    <property type="term" value="F:DNA-binding transcription factor activity, RNA polymerase II-specific"/>
    <property type="evidence" value="ECO:0007669"/>
    <property type="project" value="TreeGrafter"/>
</dbReference>
<evidence type="ECO:0000256" key="3">
    <source>
        <dbReference type="ARBA" id="ARBA00023015"/>
    </source>
</evidence>
<dbReference type="EMBL" id="MSFO01000001">
    <property type="protein sequence ID" value="PLB54778.1"/>
    <property type="molecule type" value="Genomic_DNA"/>
</dbReference>
<dbReference type="VEuPathDB" id="FungiDB:P170DRAFT_341794"/>
<dbReference type="GO" id="GO:0005634">
    <property type="term" value="C:nucleus"/>
    <property type="evidence" value="ECO:0007669"/>
    <property type="project" value="UniProtKB-SubCell"/>
</dbReference>
<sequence>VNDLFGSTLTQQIFHQYVHKLAPVCPVVVFPPGTTSDCVRKTKPLLFIAILSVAPAGLCTQDQHRQLALEVRNFLAETAIFEGEKSLQLIQALLVVTFWYRAPENFARTNQNQLASVALSIAIDLGLDRIEGTGTANLAGLPSLSLIMRRPNPVVWNPQLDKYVEDLRQSRLSPTDEFFCNLLATEHSCHLADEQLSLSDPSKSVSLWEPNRLSITETIQARADGLSLDRHSPLEKSLVKFGRLASSLYAHELALHANHNIDEFRAPFFAKSIKSISFLDTRASDTAYLSMIRTIIMAAQGLLDTFLDLSISEMLSLPPHIYAGRVIYAATLLMKLHKALLASASEVHETISVGLLRLEAYIDRLVLVSKQLSAEDQRSSLSRAFLIMPQFKEWL</sequence>
<name>A0A2I2GPH9_9EURO</name>
<evidence type="ECO:0000313" key="8">
    <source>
        <dbReference type="Proteomes" id="UP000234275"/>
    </source>
</evidence>
<evidence type="ECO:0000256" key="1">
    <source>
        <dbReference type="ARBA" id="ARBA00004123"/>
    </source>
</evidence>
<organism evidence="7 8">
    <name type="scientific">Aspergillus steynii IBT 23096</name>
    <dbReference type="NCBI Taxonomy" id="1392250"/>
    <lineage>
        <taxon>Eukaryota</taxon>
        <taxon>Fungi</taxon>
        <taxon>Dikarya</taxon>
        <taxon>Ascomycota</taxon>
        <taxon>Pezizomycotina</taxon>
        <taxon>Eurotiomycetes</taxon>
        <taxon>Eurotiomycetidae</taxon>
        <taxon>Eurotiales</taxon>
        <taxon>Aspergillaceae</taxon>
        <taxon>Aspergillus</taxon>
        <taxon>Aspergillus subgen. Circumdati</taxon>
    </lineage>
</organism>
<dbReference type="STRING" id="1392250.A0A2I2GPH9"/>
<dbReference type="Proteomes" id="UP000234275">
    <property type="component" value="Unassembled WGS sequence"/>
</dbReference>
<dbReference type="PANTHER" id="PTHR31845:SF39">
    <property type="entry name" value="TRANSCRIPTION FACTOR PBCR-RELATED"/>
    <property type="match status" value="1"/>
</dbReference>
<dbReference type="AlphaFoldDB" id="A0A2I2GPH9"/>
<dbReference type="PANTHER" id="PTHR31845">
    <property type="entry name" value="FINGER DOMAIN PROTEIN, PUTATIVE-RELATED"/>
    <property type="match status" value="1"/>
</dbReference>
<dbReference type="GeneID" id="36551095"/>
<keyword evidence="4" id="KW-0238">DNA-binding</keyword>
<dbReference type="GO" id="GO:0000976">
    <property type="term" value="F:transcription cis-regulatory region binding"/>
    <property type="evidence" value="ECO:0007669"/>
    <property type="project" value="TreeGrafter"/>
</dbReference>
<evidence type="ECO:0008006" key="9">
    <source>
        <dbReference type="Google" id="ProtNLM"/>
    </source>
</evidence>